<organism evidence="2 3">
    <name type="scientific">Strongyloides papillosus</name>
    <name type="common">Intestinal threadworm</name>
    <dbReference type="NCBI Taxonomy" id="174720"/>
    <lineage>
        <taxon>Eukaryota</taxon>
        <taxon>Metazoa</taxon>
        <taxon>Ecdysozoa</taxon>
        <taxon>Nematoda</taxon>
        <taxon>Chromadorea</taxon>
        <taxon>Rhabditida</taxon>
        <taxon>Tylenchina</taxon>
        <taxon>Panagrolaimomorpha</taxon>
        <taxon>Strongyloidoidea</taxon>
        <taxon>Strongyloididae</taxon>
        <taxon>Strongyloides</taxon>
    </lineage>
</organism>
<reference evidence="3" key="1">
    <citation type="submission" date="2017-02" db="UniProtKB">
        <authorList>
            <consortium name="WormBaseParasite"/>
        </authorList>
    </citation>
    <scope>IDENTIFICATION</scope>
</reference>
<protein>
    <submittedName>
        <fullName evidence="3">ABC transporter substrate-binding protein</fullName>
    </submittedName>
</protein>
<feature type="signal peptide" evidence="1">
    <location>
        <begin position="1"/>
        <end position="19"/>
    </location>
</feature>
<evidence type="ECO:0000256" key="1">
    <source>
        <dbReference type="SAM" id="SignalP"/>
    </source>
</evidence>
<keyword evidence="1" id="KW-0732">Signal</keyword>
<dbReference type="Proteomes" id="UP000046392">
    <property type="component" value="Unplaced"/>
</dbReference>
<sequence>MNSFNLFIFIGILTSFSFGYKTNCTDRIGKPCVVYLAPEENDYQKLFLSSIDPVDKINYDIGLGPRDTDWNQIQHENKAIKKLDKKTIENFVKKLPAVGLGNDVTVEVVPHLYNVFLTSDFPKSETTQKPITWKDYKEANGKGMK</sequence>
<keyword evidence="2" id="KW-1185">Reference proteome</keyword>
<feature type="chain" id="PRO_5005895840" evidence="1">
    <location>
        <begin position="20"/>
        <end position="145"/>
    </location>
</feature>
<dbReference type="WBParaSite" id="SPAL_0001693000.1">
    <property type="protein sequence ID" value="SPAL_0001693000.1"/>
    <property type="gene ID" value="SPAL_0001693000"/>
</dbReference>
<accession>A0A0N5CGF3</accession>
<name>A0A0N5CGF3_STREA</name>
<dbReference type="AlphaFoldDB" id="A0A0N5CGF3"/>
<proteinExistence type="predicted"/>
<evidence type="ECO:0000313" key="3">
    <source>
        <dbReference type="WBParaSite" id="SPAL_0001693000.1"/>
    </source>
</evidence>
<evidence type="ECO:0000313" key="2">
    <source>
        <dbReference type="Proteomes" id="UP000046392"/>
    </source>
</evidence>